<reference evidence="1" key="1">
    <citation type="submission" date="2019-08" db="EMBL/GenBank/DDBJ databases">
        <authorList>
            <person name="Kucharzyk K."/>
            <person name="Murdoch R.W."/>
            <person name="Higgins S."/>
            <person name="Loffler F."/>
        </authorList>
    </citation>
    <scope>NUCLEOTIDE SEQUENCE</scope>
</reference>
<evidence type="ECO:0000313" key="1">
    <source>
        <dbReference type="EMBL" id="MPN54052.1"/>
    </source>
</evidence>
<proteinExistence type="predicted"/>
<sequence length="84" mass="9357">MHRDLMSERVELFRAGYEVCLAVKFEEDREFRVIMDIGEHPALGRGTLGLLGGLGKPLLAKVVAGFLHIPGALYERLFAVHHAD</sequence>
<comment type="caution">
    <text evidence="1">The sequence shown here is derived from an EMBL/GenBank/DDBJ whole genome shotgun (WGS) entry which is preliminary data.</text>
</comment>
<dbReference type="EMBL" id="VSSQ01121875">
    <property type="protein sequence ID" value="MPN54052.1"/>
    <property type="molecule type" value="Genomic_DNA"/>
</dbReference>
<dbReference type="AlphaFoldDB" id="A0A645IT79"/>
<accession>A0A645IT79</accession>
<gene>
    <name evidence="1" type="ORF">SDC9_201721</name>
</gene>
<name>A0A645IT79_9ZZZZ</name>
<organism evidence="1">
    <name type="scientific">bioreactor metagenome</name>
    <dbReference type="NCBI Taxonomy" id="1076179"/>
    <lineage>
        <taxon>unclassified sequences</taxon>
        <taxon>metagenomes</taxon>
        <taxon>ecological metagenomes</taxon>
    </lineage>
</organism>
<protein>
    <submittedName>
        <fullName evidence="1">Uncharacterized protein</fullName>
    </submittedName>
</protein>